<dbReference type="EMBL" id="QGHV01000131">
    <property type="protein sequence ID" value="PWT36251.1"/>
    <property type="molecule type" value="Genomic_DNA"/>
</dbReference>
<evidence type="ECO:0000313" key="4">
    <source>
        <dbReference type="Proteomes" id="UP000245735"/>
    </source>
</evidence>
<protein>
    <recommendedName>
        <fullName evidence="1">Nuclease-associated modular DNA-binding 1 domain-containing protein</fullName>
    </recommendedName>
</protein>
<dbReference type="AlphaFoldDB" id="A0A855XMH1"/>
<evidence type="ECO:0000259" key="1">
    <source>
        <dbReference type="Pfam" id="PF07453"/>
    </source>
</evidence>
<proteinExistence type="predicted"/>
<dbReference type="EMBL" id="QGHT01000082">
    <property type="protein sequence ID" value="PWT39471.1"/>
    <property type="molecule type" value="Genomic_DNA"/>
</dbReference>
<dbReference type="InterPro" id="IPR010896">
    <property type="entry name" value="NUMOD1"/>
</dbReference>
<reference evidence="3" key="2">
    <citation type="submission" date="2018-05" db="EMBL/GenBank/DDBJ databases">
        <authorList>
            <person name="Peng X.Y."/>
            <person name="Xu Y.F."/>
            <person name="Luo D."/>
            <person name="Yu J."/>
            <person name="Gu J.Y."/>
        </authorList>
    </citation>
    <scope>NUCLEOTIDE SEQUENCE</scope>
    <source>
        <strain evidence="3">LR10</strain>
        <strain evidence="2">LR9</strain>
    </source>
</reference>
<dbReference type="RefSeq" id="WP_109915991.1">
    <property type="nucleotide sequence ID" value="NZ_QGHT01000082.1"/>
</dbReference>
<dbReference type="Pfam" id="PF07453">
    <property type="entry name" value="NUMOD1"/>
    <property type="match status" value="1"/>
</dbReference>
<feature type="domain" description="Nuclease-associated modular DNA-binding 1" evidence="1">
    <location>
        <begin position="137"/>
        <end position="162"/>
    </location>
</feature>
<dbReference type="Proteomes" id="UP000245735">
    <property type="component" value="Unassembled WGS sequence"/>
</dbReference>
<reference evidence="4 5" key="1">
    <citation type="journal article" date="2018" name="Front. Microbiol.">
        <title>Comparative Genomics of the Herbivore Gut Symbiont Lactobacillus reuteri Reveals Genetic Diversity and Lifestyle Adaptation.</title>
        <authorList>
            <person name="Zhao J."/>
        </authorList>
    </citation>
    <scope>NUCLEOTIDE SEQUENCE [LARGE SCALE GENOMIC DNA]</scope>
    <source>
        <strain evidence="3 5">LR10</strain>
        <strain evidence="4">LR9</strain>
    </source>
</reference>
<dbReference type="InterPro" id="IPR003647">
    <property type="entry name" value="Intron_nuc_1_rpt"/>
</dbReference>
<dbReference type="SMART" id="SM00497">
    <property type="entry name" value="IENR1"/>
    <property type="match status" value="1"/>
</dbReference>
<comment type="caution">
    <text evidence="3">The sequence shown here is derived from an EMBL/GenBank/DDBJ whole genome shotgun (WGS) entry which is preliminary data.</text>
</comment>
<evidence type="ECO:0000313" key="5">
    <source>
        <dbReference type="Proteomes" id="UP000245980"/>
    </source>
</evidence>
<evidence type="ECO:0000313" key="2">
    <source>
        <dbReference type="EMBL" id="PWT36251.1"/>
    </source>
</evidence>
<organism evidence="3 5">
    <name type="scientific">Limosilactobacillus reuteri</name>
    <name type="common">Lactobacillus reuteri</name>
    <dbReference type="NCBI Taxonomy" id="1598"/>
    <lineage>
        <taxon>Bacteria</taxon>
        <taxon>Bacillati</taxon>
        <taxon>Bacillota</taxon>
        <taxon>Bacilli</taxon>
        <taxon>Lactobacillales</taxon>
        <taxon>Lactobacillaceae</taxon>
        <taxon>Limosilactobacillus</taxon>
    </lineage>
</organism>
<sequence length="191" mass="22513">MLKRCEDPENHAYKHYGGRGIQVCNEWHDYNNFKKWYLDQGFDVFGNDKRTTDRIDVDGNYCPENCRLANISTQANNKRNTRYVERCGKRYSARDIVNLYPRLSFNTVRSRIYRGLSWEEVVKPSKKNKPITASKGNITIIFQNKRDAGKKLGIDSSYINKCMQEDKPGKGWRFEYFEEDSEKKLVTETKL</sequence>
<dbReference type="Proteomes" id="UP000245980">
    <property type="component" value="Unassembled WGS sequence"/>
</dbReference>
<gene>
    <name evidence="3" type="ORF">DKZ22_10840</name>
    <name evidence="2" type="ORF">DKZ35_11440</name>
</gene>
<evidence type="ECO:0000313" key="3">
    <source>
        <dbReference type="EMBL" id="PWT39471.1"/>
    </source>
</evidence>
<name>A0A855XMH1_LIMRT</name>
<accession>A0A855XMH1</accession>